<proteinExistence type="predicted"/>
<dbReference type="Pfam" id="PF20237">
    <property type="entry name" value="DUF6594"/>
    <property type="match status" value="1"/>
</dbReference>
<keyword evidence="1" id="KW-0812">Transmembrane</keyword>
<feature type="transmembrane region" description="Helical" evidence="1">
    <location>
        <begin position="209"/>
        <end position="229"/>
    </location>
</feature>
<protein>
    <recommendedName>
        <fullName evidence="2">DUF6594 domain-containing protein</fullName>
    </recommendedName>
</protein>
<keyword evidence="1" id="KW-0472">Membrane</keyword>
<dbReference type="PANTHER" id="PTHR34502">
    <property type="entry name" value="DUF6594 DOMAIN-CONTAINING PROTEIN-RELATED"/>
    <property type="match status" value="1"/>
</dbReference>
<keyword evidence="1" id="KW-1133">Transmembrane helix</keyword>
<gene>
    <name evidence="3" type="ORF">QBC41DRAFT_308131</name>
</gene>
<evidence type="ECO:0000313" key="3">
    <source>
        <dbReference type="EMBL" id="KAK0658714.1"/>
    </source>
</evidence>
<evidence type="ECO:0000256" key="1">
    <source>
        <dbReference type="SAM" id="Phobius"/>
    </source>
</evidence>
<evidence type="ECO:0000313" key="4">
    <source>
        <dbReference type="Proteomes" id="UP001174997"/>
    </source>
</evidence>
<organism evidence="3 4">
    <name type="scientific">Cercophora samala</name>
    <dbReference type="NCBI Taxonomy" id="330535"/>
    <lineage>
        <taxon>Eukaryota</taxon>
        <taxon>Fungi</taxon>
        <taxon>Dikarya</taxon>
        <taxon>Ascomycota</taxon>
        <taxon>Pezizomycotina</taxon>
        <taxon>Sordariomycetes</taxon>
        <taxon>Sordariomycetidae</taxon>
        <taxon>Sordariales</taxon>
        <taxon>Lasiosphaeriaceae</taxon>
        <taxon>Cercophora</taxon>
    </lineage>
</organism>
<keyword evidence="4" id="KW-1185">Reference proteome</keyword>
<feature type="transmembrane region" description="Helical" evidence="1">
    <location>
        <begin position="235"/>
        <end position="254"/>
    </location>
</feature>
<dbReference type="AlphaFoldDB" id="A0AA40D3A5"/>
<sequence>MHDSPLPPGYPRLAAFMRGSQNEVAILKRFDHANVLALLSLQAEVVELEQEYRDQCLLDHQDDSTRRFSESLKLSRHSKSPQYEKLMELREKLEEYNRFIIQVHQMNSIPSPQPSQLSALKDWLRDFKGGNSFLQSNEAFTWADPDPSSYLCLSAPVKETDPFTTFITEKILGAYHHFLGHRLGTGEVVDTETGHTSYSSSRISQASSLITTVLASILPVLTILVLNTLESTNARIAVTAAFTALFALVIAVFSDAKRIEIFAATATFAAVEVVFIGSALTGTSQG</sequence>
<evidence type="ECO:0000259" key="2">
    <source>
        <dbReference type="Pfam" id="PF20237"/>
    </source>
</evidence>
<comment type="caution">
    <text evidence="3">The sequence shown here is derived from an EMBL/GenBank/DDBJ whole genome shotgun (WGS) entry which is preliminary data.</text>
</comment>
<dbReference type="Proteomes" id="UP001174997">
    <property type="component" value="Unassembled WGS sequence"/>
</dbReference>
<accession>A0AA40D3A5</accession>
<feature type="transmembrane region" description="Helical" evidence="1">
    <location>
        <begin position="261"/>
        <end position="280"/>
    </location>
</feature>
<dbReference type="InterPro" id="IPR046529">
    <property type="entry name" value="DUF6594"/>
</dbReference>
<feature type="domain" description="DUF6594" evidence="2">
    <location>
        <begin position="10"/>
        <end position="273"/>
    </location>
</feature>
<name>A0AA40D3A5_9PEZI</name>
<dbReference type="EMBL" id="JAULSY010000197">
    <property type="protein sequence ID" value="KAK0658714.1"/>
    <property type="molecule type" value="Genomic_DNA"/>
</dbReference>
<dbReference type="PANTHER" id="PTHR34502:SF5">
    <property type="entry name" value="DUF6594 DOMAIN-CONTAINING PROTEIN"/>
    <property type="match status" value="1"/>
</dbReference>
<reference evidence="3" key="1">
    <citation type="submission" date="2023-06" db="EMBL/GenBank/DDBJ databases">
        <title>Genome-scale phylogeny and comparative genomics of the fungal order Sordariales.</title>
        <authorList>
            <consortium name="Lawrence Berkeley National Laboratory"/>
            <person name="Hensen N."/>
            <person name="Bonometti L."/>
            <person name="Westerberg I."/>
            <person name="Brannstrom I.O."/>
            <person name="Guillou S."/>
            <person name="Cros-Aarteil S."/>
            <person name="Calhoun S."/>
            <person name="Haridas S."/>
            <person name="Kuo A."/>
            <person name="Mondo S."/>
            <person name="Pangilinan J."/>
            <person name="Riley R."/>
            <person name="Labutti K."/>
            <person name="Andreopoulos B."/>
            <person name="Lipzen A."/>
            <person name="Chen C."/>
            <person name="Yanf M."/>
            <person name="Daum C."/>
            <person name="Ng V."/>
            <person name="Clum A."/>
            <person name="Steindorff A."/>
            <person name="Ohm R."/>
            <person name="Martin F."/>
            <person name="Silar P."/>
            <person name="Natvig D."/>
            <person name="Lalanne C."/>
            <person name="Gautier V."/>
            <person name="Ament-Velasquez S.L."/>
            <person name="Kruys A."/>
            <person name="Hutchinson M.I."/>
            <person name="Powell A.J."/>
            <person name="Barry K."/>
            <person name="Miller A.N."/>
            <person name="Grigoriev I.V."/>
            <person name="Debuchy R."/>
            <person name="Gladieux P."/>
            <person name="Thoren M.H."/>
            <person name="Johannesson H."/>
        </authorList>
    </citation>
    <scope>NUCLEOTIDE SEQUENCE</scope>
    <source>
        <strain evidence="3">CBS 307.81</strain>
    </source>
</reference>